<gene>
    <name evidence="2" type="ORF">H4219_004175</name>
</gene>
<protein>
    <submittedName>
        <fullName evidence="2">Uncharacterized protein</fullName>
    </submittedName>
</protein>
<keyword evidence="3" id="KW-1185">Reference proteome</keyword>
<feature type="region of interest" description="Disordered" evidence="1">
    <location>
        <begin position="96"/>
        <end position="132"/>
    </location>
</feature>
<dbReference type="AlphaFoldDB" id="A0A9W8DS96"/>
<feature type="compositionally biased region" description="Low complexity" evidence="1">
    <location>
        <begin position="62"/>
        <end position="71"/>
    </location>
</feature>
<sequence length="242" mass="26294">MSFTTSSKLNSQDLWNAFRIVTDSSSSEDTGNHHNGTNLLPTPISENTPAYWSPSSMPPPESSASTTTMTSQDHNNACCEGDDCCSFGQEDVSGFGSSTSSGSLVQHNDDSTFESRNSYPRTPRRSSDGFSNYHHPYNDSGVVGCESFYGCDNYTLNVPDDSKDSNSTEYYHRHHHTDSNSTFVPSAVGNEDRDSMVMSFSDLSISTSNTYSNPTEDDFYAGGKASSEHQVLYGLGISFGSS</sequence>
<evidence type="ECO:0000313" key="3">
    <source>
        <dbReference type="Proteomes" id="UP001150538"/>
    </source>
</evidence>
<feature type="region of interest" description="Disordered" evidence="1">
    <location>
        <begin position="24"/>
        <end position="72"/>
    </location>
</feature>
<evidence type="ECO:0000313" key="2">
    <source>
        <dbReference type="EMBL" id="KAJ1915706.1"/>
    </source>
</evidence>
<dbReference type="Proteomes" id="UP001150538">
    <property type="component" value="Unassembled WGS sequence"/>
</dbReference>
<dbReference type="EMBL" id="JANBPU010000134">
    <property type="protein sequence ID" value="KAJ1915706.1"/>
    <property type="molecule type" value="Genomic_DNA"/>
</dbReference>
<name>A0A9W8DS96_9FUNG</name>
<proteinExistence type="predicted"/>
<evidence type="ECO:0000256" key="1">
    <source>
        <dbReference type="SAM" id="MobiDB-lite"/>
    </source>
</evidence>
<organism evidence="2 3">
    <name type="scientific">Mycoemilia scoparia</name>
    <dbReference type="NCBI Taxonomy" id="417184"/>
    <lineage>
        <taxon>Eukaryota</taxon>
        <taxon>Fungi</taxon>
        <taxon>Fungi incertae sedis</taxon>
        <taxon>Zoopagomycota</taxon>
        <taxon>Kickxellomycotina</taxon>
        <taxon>Kickxellomycetes</taxon>
        <taxon>Kickxellales</taxon>
        <taxon>Kickxellaceae</taxon>
        <taxon>Mycoemilia</taxon>
    </lineage>
</organism>
<feature type="compositionally biased region" description="Polar residues" evidence="1">
    <location>
        <begin position="24"/>
        <end position="50"/>
    </location>
</feature>
<comment type="caution">
    <text evidence="2">The sequence shown here is derived from an EMBL/GenBank/DDBJ whole genome shotgun (WGS) entry which is preliminary data.</text>
</comment>
<reference evidence="2" key="1">
    <citation type="submission" date="2022-07" db="EMBL/GenBank/DDBJ databases">
        <title>Phylogenomic reconstructions and comparative analyses of Kickxellomycotina fungi.</title>
        <authorList>
            <person name="Reynolds N.K."/>
            <person name="Stajich J.E."/>
            <person name="Barry K."/>
            <person name="Grigoriev I.V."/>
            <person name="Crous P."/>
            <person name="Smith M.E."/>
        </authorList>
    </citation>
    <scope>NUCLEOTIDE SEQUENCE</scope>
    <source>
        <strain evidence="2">NBRC 100468</strain>
    </source>
</reference>
<accession>A0A9W8DS96</accession>